<reference evidence="2 3" key="1">
    <citation type="submission" date="2024-01" db="EMBL/GenBank/DDBJ databases">
        <title>The complete chloroplast genome sequence of Lithospermum erythrorhizon: insights into the phylogenetic relationship among Boraginaceae species and the maternal lineages of purple gromwells.</title>
        <authorList>
            <person name="Okada T."/>
            <person name="Watanabe K."/>
        </authorList>
    </citation>
    <scope>NUCLEOTIDE SEQUENCE [LARGE SCALE GENOMIC DNA]</scope>
</reference>
<keyword evidence="3" id="KW-1185">Reference proteome</keyword>
<dbReference type="Proteomes" id="UP001454036">
    <property type="component" value="Unassembled WGS sequence"/>
</dbReference>
<sequence length="87" mass="9255">MQVPPNVDDSGKSQNPSTDSLEKVGSTDTLLKYAVGGDEIDNPASRVDVGMNHPDKDGGNKEADLVERSGDVEDVNPNIKDTSDDKL</sequence>
<organism evidence="2 3">
    <name type="scientific">Lithospermum erythrorhizon</name>
    <name type="common">Purple gromwell</name>
    <name type="synonym">Lithospermum officinale var. erythrorhizon</name>
    <dbReference type="NCBI Taxonomy" id="34254"/>
    <lineage>
        <taxon>Eukaryota</taxon>
        <taxon>Viridiplantae</taxon>
        <taxon>Streptophyta</taxon>
        <taxon>Embryophyta</taxon>
        <taxon>Tracheophyta</taxon>
        <taxon>Spermatophyta</taxon>
        <taxon>Magnoliopsida</taxon>
        <taxon>eudicotyledons</taxon>
        <taxon>Gunneridae</taxon>
        <taxon>Pentapetalae</taxon>
        <taxon>asterids</taxon>
        <taxon>lamiids</taxon>
        <taxon>Boraginales</taxon>
        <taxon>Boraginaceae</taxon>
        <taxon>Boraginoideae</taxon>
        <taxon>Lithospermeae</taxon>
        <taxon>Lithospermum</taxon>
    </lineage>
</organism>
<feature type="region of interest" description="Disordered" evidence="1">
    <location>
        <begin position="1"/>
        <end position="87"/>
    </location>
</feature>
<protein>
    <submittedName>
        <fullName evidence="2">Uncharacterized protein</fullName>
    </submittedName>
</protein>
<proteinExistence type="predicted"/>
<accession>A0AAV3PJS6</accession>
<evidence type="ECO:0000313" key="2">
    <source>
        <dbReference type="EMBL" id="GAA0151915.1"/>
    </source>
</evidence>
<comment type="caution">
    <text evidence="2">The sequence shown here is derived from an EMBL/GenBank/DDBJ whole genome shotgun (WGS) entry which is preliminary data.</text>
</comment>
<dbReference type="EMBL" id="BAABME010017926">
    <property type="protein sequence ID" value="GAA0151915.1"/>
    <property type="molecule type" value="Genomic_DNA"/>
</dbReference>
<feature type="compositionally biased region" description="Basic and acidic residues" evidence="1">
    <location>
        <begin position="53"/>
        <end position="71"/>
    </location>
</feature>
<dbReference type="AlphaFoldDB" id="A0AAV3PJS6"/>
<gene>
    <name evidence="2" type="ORF">LIER_37383</name>
</gene>
<evidence type="ECO:0000256" key="1">
    <source>
        <dbReference type="SAM" id="MobiDB-lite"/>
    </source>
</evidence>
<evidence type="ECO:0000313" key="3">
    <source>
        <dbReference type="Proteomes" id="UP001454036"/>
    </source>
</evidence>
<name>A0AAV3PJS6_LITER</name>